<evidence type="ECO:0000256" key="1">
    <source>
        <dbReference type="SAM" id="MobiDB-lite"/>
    </source>
</evidence>
<dbReference type="Proteomes" id="UP000324222">
    <property type="component" value="Unassembled WGS sequence"/>
</dbReference>
<sequence>MTSALFLNKQKTNKQTRRRTTTTTTARAIRGESGTGTVAVAQRPVRAAEAGFGKPRPGLPSLNS</sequence>
<keyword evidence="3" id="KW-1185">Reference proteome</keyword>
<dbReference type="AlphaFoldDB" id="A0A5B7K504"/>
<evidence type="ECO:0000313" key="2">
    <source>
        <dbReference type="EMBL" id="MPD01617.1"/>
    </source>
</evidence>
<proteinExistence type="predicted"/>
<comment type="caution">
    <text evidence="2">The sequence shown here is derived from an EMBL/GenBank/DDBJ whole genome shotgun (WGS) entry which is preliminary data.</text>
</comment>
<name>A0A5B7K504_PORTR</name>
<protein>
    <submittedName>
        <fullName evidence="2">Uncharacterized protein</fullName>
    </submittedName>
</protein>
<gene>
    <name evidence="2" type="ORF">E2C01_097151</name>
</gene>
<accession>A0A5B7K504</accession>
<reference evidence="2 3" key="1">
    <citation type="submission" date="2019-05" db="EMBL/GenBank/DDBJ databases">
        <title>Another draft genome of Portunus trituberculatus and its Hox gene families provides insights of decapod evolution.</title>
        <authorList>
            <person name="Jeong J.-H."/>
            <person name="Song I."/>
            <person name="Kim S."/>
            <person name="Choi T."/>
            <person name="Kim D."/>
            <person name="Ryu S."/>
            <person name="Kim W."/>
        </authorList>
    </citation>
    <scope>NUCLEOTIDE SEQUENCE [LARGE SCALE GENOMIC DNA]</scope>
    <source>
        <tissue evidence="2">Muscle</tissue>
    </source>
</reference>
<evidence type="ECO:0000313" key="3">
    <source>
        <dbReference type="Proteomes" id="UP000324222"/>
    </source>
</evidence>
<organism evidence="2 3">
    <name type="scientific">Portunus trituberculatus</name>
    <name type="common">Swimming crab</name>
    <name type="synonym">Neptunus trituberculatus</name>
    <dbReference type="NCBI Taxonomy" id="210409"/>
    <lineage>
        <taxon>Eukaryota</taxon>
        <taxon>Metazoa</taxon>
        <taxon>Ecdysozoa</taxon>
        <taxon>Arthropoda</taxon>
        <taxon>Crustacea</taxon>
        <taxon>Multicrustacea</taxon>
        <taxon>Malacostraca</taxon>
        <taxon>Eumalacostraca</taxon>
        <taxon>Eucarida</taxon>
        <taxon>Decapoda</taxon>
        <taxon>Pleocyemata</taxon>
        <taxon>Brachyura</taxon>
        <taxon>Eubrachyura</taxon>
        <taxon>Portunoidea</taxon>
        <taxon>Portunidae</taxon>
        <taxon>Portuninae</taxon>
        <taxon>Portunus</taxon>
    </lineage>
</organism>
<feature type="region of interest" description="Disordered" evidence="1">
    <location>
        <begin position="1"/>
        <end position="38"/>
    </location>
</feature>
<dbReference type="EMBL" id="VSRR010127922">
    <property type="protein sequence ID" value="MPD01617.1"/>
    <property type="molecule type" value="Genomic_DNA"/>
</dbReference>
<feature type="compositionally biased region" description="Basic residues" evidence="1">
    <location>
        <begin position="11"/>
        <end position="20"/>
    </location>
</feature>